<dbReference type="RefSeq" id="WP_124260374.1">
    <property type="nucleotide sequence ID" value="NZ_CP061008.1"/>
</dbReference>
<evidence type="ECO:0000313" key="2">
    <source>
        <dbReference type="EMBL" id="RPJ90390.1"/>
    </source>
</evidence>
<keyword evidence="1" id="KW-0472">Membrane</keyword>
<comment type="caution">
    <text evidence="2">The sequence shown here is derived from an EMBL/GenBank/DDBJ whole genome shotgun (WGS) entry which is preliminary data.</text>
</comment>
<gene>
    <name evidence="2" type="ORF">DY367_18010</name>
</gene>
<name>A0A424WB24_ALCXX</name>
<keyword evidence="1" id="KW-0812">Transmembrane</keyword>
<dbReference type="OrthoDB" id="9156526at2"/>
<protein>
    <submittedName>
        <fullName evidence="2">Uncharacterized protein</fullName>
    </submittedName>
</protein>
<dbReference type="Proteomes" id="UP000285324">
    <property type="component" value="Unassembled WGS sequence"/>
</dbReference>
<feature type="transmembrane region" description="Helical" evidence="1">
    <location>
        <begin position="52"/>
        <end position="75"/>
    </location>
</feature>
<accession>A0A424WB24</accession>
<proteinExistence type="predicted"/>
<sequence>MSNNWHAQETYKSMISISVEGFKLLALLNGGAAAGMLAAFQNLAKSIPASKLQISIGFFAAGLVFVGVAFLLSYLTQNRLFEEAMGRKEEGAHRCCLVLAFASCVLSLLCFLGGAGVSVMGLETGEGRVLAPDQVAAPEAPPGGLATE</sequence>
<keyword evidence="1" id="KW-1133">Transmembrane helix</keyword>
<reference evidence="2 3" key="1">
    <citation type="submission" date="2018-08" db="EMBL/GenBank/DDBJ databases">
        <title>Achromobacter xylosoxidans Genome sequencing and assembly.</title>
        <authorList>
            <person name="Wang R."/>
            <person name="Rensing C."/>
            <person name="Li Y."/>
        </authorList>
    </citation>
    <scope>NUCLEOTIDE SEQUENCE [LARGE SCALE GENOMIC DNA]</scope>
    <source>
        <strain evidence="2 3">GD003A</strain>
    </source>
</reference>
<organism evidence="2 3">
    <name type="scientific">Alcaligenes xylosoxydans xylosoxydans</name>
    <name type="common">Achromobacter xylosoxidans</name>
    <dbReference type="NCBI Taxonomy" id="85698"/>
    <lineage>
        <taxon>Bacteria</taxon>
        <taxon>Pseudomonadati</taxon>
        <taxon>Pseudomonadota</taxon>
        <taxon>Betaproteobacteria</taxon>
        <taxon>Burkholderiales</taxon>
        <taxon>Alcaligenaceae</taxon>
        <taxon>Achromobacter</taxon>
    </lineage>
</organism>
<feature type="transmembrane region" description="Helical" evidence="1">
    <location>
        <begin position="21"/>
        <end position="40"/>
    </location>
</feature>
<dbReference type="AlphaFoldDB" id="A0A424WB24"/>
<feature type="transmembrane region" description="Helical" evidence="1">
    <location>
        <begin position="96"/>
        <end position="122"/>
    </location>
</feature>
<evidence type="ECO:0000313" key="3">
    <source>
        <dbReference type="Proteomes" id="UP000285324"/>
    </source>
</evidence>
<dbReference type="EMBL" id="QVXO01000027">
    <property type="protein sequence ID" value="RPJ90390.1"/>
    <property type="molecule type" value="Genomic_DNA"/>
</dbReference>
<evidence type="ECO:0000256" key="1">
    <source>
        <dbReference type="SAM" id="Phobius"/>
    </source>
</evidence>